<accession>A0A1B2IDE1</accession>
<organism evidence="1 2">
    <name type="scientific">Erwinia phage vB_EamM_Huxley</name>
    <dbReference type="NCBI Taxonomy" id="1883373"/>
    <lineage>
        <taxon>Viruses</taxon>
        <taxon>Duplodnaviria</taxon>
        <taxon>Heunggongvirae</taxon>
        <taxon>Uroviricota</taxon>
        <taxon>Caudoviricetes</taxon>
        <taxon>Chimalliviridae</taxon>
        <taxon>Machinavirus</taxon>
        <taxon>Machinavirus machina</taxon>
    </lineage>
</organism>
<dbReference type="GeneID" id="29069336"/>
<evidence type="ECO:0000313" key="1">
    <source>
        <dbReference type="EMBL" id="ANZ49296.1"/>
    </source>
</evidence>
<gene>
    <name evidence="1" type="ORF">HUXLEY_214</name>
</gene>
<dbReference type="EMBL" id="KX397368">
    <property type="protein sequence ID" value="ANZ49296.1"/>
    <property type="molecule type" value="Genomic_DNA"/>
</dbReference>
<sequence>MFNLQGFIEIPALIDNAPEGAVAPVGELSDQSWSFAKNKQKFAKANLQVELVAFTYLRDETKIKVPALFTDHVLALTQWIYNQAILGNTKNDESEFQRLLVGQFQTTISNVQTGAMIQANGNWFPRWVSWKFETTVDKVESPSDVDNQIMVWFSDADFDQDYLGWEIEVQMPIMPVDTFQAVKTVVAKAMESFNLPDHDDKVNVLADGYPFTARLTHNYTWHDREDYEATLVIPMTLIIYGRAGLNPTRQKQALRDYILANSDYGNKDWVPVFPEIFTTTKFTIIPGWSIRGIPNQEDVAALYLPLFPYDLQVKAISKFGEWRALTAAEKNNGTIPLPTTEVSDLPSIYKSLNAIAIAGPENDKKKASLMDIIPDYALIGSSNPDISRVSKPTTEWLSLYLEALIAAEEYHPYNSSLNVVKMEDEDHDGLTFWVFEFENVEFRVLARSAVWQ</sequence>
<name>A0A1B2IDE1_9CAUD</name>
<dbReference type="Proteomes" id="UP000203302">
    <property type="component" value="Segment"/>
</dbReference>
<dbReference type="OrthoDB" id="3783at10239"/>
<dbReference type="KEGG" id="vg:29069336"/>
<proteinExistence type="predicted"/>
<protein>
    <submittedName>
        <fullName evidence="1">Putative virion structural protein</fullName>
    </submittedName>
</protein>
<dbReference type="RefSeq" id="YP_009293182.1">
    <property type="nucleotide sequence ID" value="NC_031127.1"/>
</dbReference>
<evidence type="ECO:0000313" key="2">
    <source>
        <dbReference type="Proteomes" id="UP000203302"/>
    </source>
</evidence>
<reference evidence="2" key="1">
    <citation type="submission" date="2016-06" db="EMBL/GenBank/DDBJ databases">
        <authorList>
            <person name="Berg J.A."/>
            <person name="Grossarth S.E."/>
            <person name="Jarvis T.M."/>
            <person name="Merrill B.D."/>
            <person name="Breakwell D.P."/>
            <person name="Hope S."/>
            <person name="Grose J.H."/>
        </authorList>
    </citation>
    <scope>NUCLEOTIDE SEQUENCE [LARGE SCALE GENOMIC DNA]</scope>
</reference>